<evidence type="ECO:0000313" key="2">
    <source>
        <dbReference type="EMBL" id="OAG17097.1"/>
    </source>
</evidence>
<gene>
    <name evidence="2" type="ORF">CC77DRAFT_1011575</name>
</gene>
<feature type="region of interest" description="Disordered" evidence="1">
    <location>
        <begin position="143"/>
        <end position="166"/>
    </location>
</feature>
<dbReference type="Proteomes" id="UP000077248">
    <property type="component" value="Unassembled WGS sequence"/>
</dbReference>
<accession>A0A177DD05</accession>
<dbReference type="GeneID" id="29109311"/>
<name>A0A177DD05_ALTAL</name>
<reference evidence="2 3" key="1">
    <citation type="submission" date="2016-05" db="EMBL/GenBank/DDBJ databases">
        <title>Comparative analysis of secretome profiles of manganese(II)-oxidizing ascomycete fungi.</title>
        <authorList>
            <consortium name="DOE Joint Genome Institute"/>
            <person name="Zeiner C.A."/>
            <person name="Purvine S.O."/>
            <person name="Zink E.M."/>
            <person name="Wu S."/>
            <person name="Pasa-Tolic L."/>
            <person name="Chaput D.L."/>
            <person name="Haridas S."/>
            <person name="Grigoriev I.V."/>
            <person name="Santelli C.M."/>
            <person name="Hansel C.M."/>
        </authorList>
    </citation>
    <scope>NUCLEOTIDE SEQUENCE [LARGE SCALE GENOMIC DNA]</scope>
    <source>
        <strain evidence="2 3">SRC1lrK2f</strain>
    </source>
</reference>
<evidence type="ECO:0000313" key="3">
    <source>
        <dbReference type="Proteomes" id="UP000077248"/>
    </source>
</evidence>
<proteinExistence type="predicted"/>
<dbReference type="KEGG" id="aalt:CC77DRAFT_1011575"/>
<organism evidence="2 3">
    <name type="scientific">Alternaria alternata</name>
    <name type="common">Alternaria rot fungus</name>
    <name type="synonym">Torula alternata</name>
    <dbReference type="NCBI Taxonomy" id="5599"/>
    <lineage>
        <taxon>Eukaryota</taxon>
        <taxon>Fungi</taxon>
        <taxon>Dikarya</taxon>
        <taxon>Ascomycota</taxon>
        <taxon>Pezizomycotina</taxon>
        <taxon>Dothideomycetes</taxon>
        <taxon>Pleosporomycetidae</taxon>
        <taxon>Pleosporales</taxon>
        <taxon>Pleosporineae</taxon>
        <taxon>Pleosporaceae</taxon>
        <taxon>Alternaria</taxon>
        <taxon>Alternaria sect. Alternaria</taxon>
        <taxon>Alternaria alternata complex</taxon>
    </lineage>
</organism>
<dbReference type="RefSeq" id="XP_018382518.1">
    <property type="nucleotide sequence ID" value="XM_018523717.1"/>
</dbReference>
<sequence length="404" mass="47022">MSTTAWLYTLTGSDFISATDITILNSISVMEDQFAIETTSVSSSQQNQTSQMSPPRDQQLQQATNLIAIDMKLFKEKLDVDCRFEVYKQAFPEMDPANLPEILYRPDNKDDIHIMYSTPCIKYEGLHPPSILPLPCDLDKLRQDSTSESDEETSDGETSDEETSYEKISDKEWKKRNLENCDRCISRSENQIYRMLTSNFCKDKDIRKELLQYYFRFVQFQWTQSRDRIAFCEPSYSQITTLPRFFKAFQPSGLTGQLKHLTLDIPWEYTYSAKTSGNRRDCIRRAPFDDEKAFQKDALSMGRVFGVLHKYKIKTELTFPGTWECRMPFILRVEELCKTHLRRDGPEFWKEHNEQAENIFCHDAELRRLADEFVANEAILTGGRVYAPINLIPSAVAYDIDFSQ</sequence>
<protein>
    <submittedName>
        <fullName evidence="2">Uncharacterized protein</fullName>
    </submittedName>
</protein>
<dbReference type="VEuPathDB" id="FungiDB:CC77DRAFT_1011575"/>
<evidence type="ECO:0000256" key="1">
    <source>
        <dbReference type="SAM" id="MobiDB-lite"/>
    </source>
</evidence>
<dbReference type="EMBL" id="KV441487">
    <property type="protein sequence ID" value="OAG17097.1"/>
    <property type="molecule type" value="Genomic_DNA"/>
</dbReference>
<dbReference type="AlphaFoldDB" id="A0A177DD05"/>
<keyword evidence="3" id="KW-1185">Reference proteome</keyword>
<feature type="compositionally biased region" description="Acidic residues" evidence="1">
    <location>
        <begin position="147"/>
        <end position="163"/>
    </location>
</feature>